<dbReference type="EMBL" id="PKOZ01000008">
    <property type="protein sequence ID" value="PQD94706.1"/>
    <property type="molecule type" value="Genomic_DNA"/>
</dbReference>
<protein>
    <submittedName>
        <fullName evidence="4">Sporulation protein</fullName>
    </submittedName>
</protein>
<dbReference type="AlphaFoldDB" id="A0A2S7MY62"/>
<comment type="caution">
    <text evidence="4">The sequence shown here is derived from an EMBL/GenBank/DDBJ whole genome shotgun (WGS) entry which is preliminary data.</text>
</comment>
<feature type="compositionally biased region" description="Low complexity" evidence="1">
    <location>
        <begin position="56"/>
        <end position="65"/>
    </location>
</feature>
<gene>
    <name evidence="4" type="ORF">CYL18_13695</name>
</gene>
<feature type="domain" description="GerMN" evidence="3">
    <location>
        <begin position="267"/>
        <end position="358"/>
    </location>
</feature>
<feature type="compositionally biased region" description="Basic and acidic residues" evidence="1">
    <location>
        <begin position="76"/>
        <end position="85"/>
    </location>
</feature>
<feature type="compositionally biased region" description="Acidic residues" evidence="1">
    <location>
        <begin position="66"/>
        <end position="75"/>
    </location>
</feature>
<evidence type="ECO:0000256" key="2">
    <source>
        <dbReference type="SAM" id="SignalP"/>
    </source>
</evidence>
<dbReference type="Proteomes" id="UP000239663">
    <property type="component" value="Unassembled WGS sequence"/>
</dbReference>
<dbReference type="PROSITE" id="PS51257">
    <property type="entry name" value="PROKAR_LIPOPROTEIN"/>
    <property type="match status" value="1"/>
</dbReference>
<proteinExistence type="predicted"/>
<keyword evidence="2" id="KW-0732">Signal</keyword>
<dbReference type="RefSeq" id="WP_104850086.1">
    <property type="nucleotide sequence ID" value="NZ_PKOZ01000008.1"/>
</dbReference>
<dbReference type="OrthoDB" id="1715058at2"/>
<sequence length="378" mass="41258">MPKRTKTALAATLLVTSALASGCGMLDFQKKEEIDPPQDIAYLEDSSETEVAVNVETETGDGTVEGTEEEAVEEEEKGKAEESGEKTGTNQTEVYLIDANGYVVPQTLTLPNAENEAKQALEYMVTNGPVSEILPNGFKAVLPVDTTINSVEIKDGVATVDFSKEFKEYKAEEEASILEAITWTLTQFDGVKNVKLQIEGTALNEMPVNKTVIPSNASRNMGINTDTSESSDIMNTRPVTVYFMAGDTDNYYYVPVTKRVSNSEGDVEAVLASLIKGPGYSTPLVSEFRPDTELLDKPGIKDGVVSLNFNESIYSSFDGEEKIVSEHLLNELVLSLTEQKGIDKVDVQVNGKYDLMKEDGKKLTEPVSRPESLNTGKY</sequence>
<feature type="region of interest" description="Disordered" evidence="1">
    <location>
        <begin position="56"/>
        <end position="88"/>
    </location>
</feature>
<accession>A0A2S7MY62</accession>
<dbReference type="SMART" id="SM00909">
    <property type="entry name" value="Germane"/>
    <property type="match status" value="2"/>
</dbReference>
<evidence type="ECO:0000259" key="3">
    <source>
        <dbReference type="SMART" id="SM00909"/>
    </source>
</evidence>
<evidence type="ECO:0000256" key="1">
    <source>
        <dbReference type="SAM" id="MobiDB-lite"/>
    </source>
</evidence>
<dbReference type="Pfam" id="PF10646">
    <property type="entry name" value="Germane"/>
    <property type="match status" value="2"/>
</dbReference>
<evidence type="ECO:0000313" key="5">
    <source>
        <dbReference type="Proteomes" id="UP000239663"/>
    </source>
</evidence>
<feature type="chain" id="PRO_5015624046" evidence="2">
    <location>
        <begin position="21"/>
        <end position="378"/>
    </location>
</feature>
<name>A0A2S7MY62_9BACI</name>
<reference evidence="4 5" key="1">
    <citation type="submission" date="2017-12" db="EMBL/GenBank/DDBJ databases">
        <title>Taxonomic description and draft genome of Pradoshia cofamensis Gen. nov., sp. nov., a thermotolerant bacillale isolated from anterior gut of earthworm Eisenia fetida.</title>
        <authorList>
            <person name="Saha T."/>
            <person name="Chakraborty R."/>
        </authorList>
    </citation>
    <scope>NUCLEOTIDE SEQUENCE [LARGE SCALE GENOMIC DNA]</scope>
    <source>
        <strain evidence="4 5">EAG3</strain>
    </source>
</reference>
<feature type="signal peptide" evidence="2">
    <location>
        <begin position="1"/>
        <end position="20"/>
    </location>
</feature>
<organism evidence="4 5">
    <name type="scientific">Pradoshia eiseniae</name>
    <dbReference type="NCBI Taxonomy" id="2064768"/>
    <lineage>
        <taxon>Bacteria</taxon>
        <taxon>Bacillati</taxon>
        <taxon>Bacillota</taxon>
        <taxon>Bacilli</taxon>
        <taxon>Bacillales</taxon>
        <taxon>Bacillaceae</taxon>
        <taxon>Pradoshia</taxon>
    </lineage>
</organism>
<feature type="domain" description="GerMN" evidence="3">
    <location>
        <begin position="117"/>
        <end position="207"/>
    </location>
</feature>
<dbReference type="InterPro" id="IPR019606">
    <property type="entry name" value="GerMN"/>
</dbReference>
<keyword evidence="5" id="KW-1185">Reference proteome</keyword>
<evidence type="ECO:0000313" key="4">
    <source>
        <dbReference type="EMBL" id="PQD94706.1"/>
    </source>
</evidence>